<comment type="caution">
    <text evidence="1">The sequence shown here is derived from an EMBL/GenBank/DDBJ whole genome shotgun (WGS) entry which is preliminary data.</text>
</comment>
<sequence>MKKTWKMFVTDTGLNSYQNEMLEQRDFYRILVFLQNSFRGRISEKKAGRKSFLYFLVNALQQEKQKNESENRNQVEEYDGNIRVYYIDGTPIYIGWCACSGVSITAQNATGNQKIAEIAGLIQNHDIWWNR</sequence>
<name>A0ABT2TLZ3_9FIRM</name>
<dbReference type="RefSeq" id="WP_158425850.1">
    <property type="nucleotide sequence ID" value="NZ_JAOQJQ010000005.1"/>
</dbReference>
<evidence type="ECO:0008006" key="3">
    <source>
        <dbReference type="Google" id="ProtNLM"/>
    </source>
</evidence>
<accession>A0ABT2TLZ3</accession>
<dbReference type="EMBL" id="JAOQJQ010000005">
    <property type="protein sequence ID" value="MCU6763213.1"/>
    <property type="molecule type" value="Genomic_DNA"/>
</dbReference>
<evidence type="ECO:0000313" key="1">
    <source>
        <dbReference type="EMBL" id="MCU6763213.1"/>
    </source>
</evidence>
<organism evidence="1 2">
    <name type="scientific">Brotonthovivens ammoniilytica</name>
    <dbReference type="NCBI Taxonomy" id="2981725"/>
    <lineage>
        <taxon>Bacteria</taxon>
        <taxon>Bacillati</taxon>
        <taxon>Bacillota</taxon>
        <taxon>Clostridia</taxon>
        <taxon>Lachnospirales</taxon>
        <taxon>Lachnospiraceae</taxon>
        <taxon>Brotonthovivens</taxon>
    </lineage>
</organism>
<protein>
    <recommendedName>
        <fullName evidence="3">LAGLIDADG homing endonuclease</fullName>
    </recommendedName>
</protein>
<evidence type="ECO:0000313" key="2">
    <source>
        <dbReference type="Proteomes" id="UP001652442"/>
    </source>
</evidence>
<gene>
    <name evidence="1" type="ORF">OCV88_12900</name>
</gene>
<reference evidence="1 2" key="1">
    <citation type="journal article" date="2021" name="ISME Commun">
        <title>Automated analysis of genomic sequences facilitates high-throughput and comprehensive description of bacteria.</title>
        <authorList>
            <person name="Hitch T.C.A."/>
        </authorList>
    </citation>
    <scope>NUCLEOTIDE SEQUENCE [LARGE SCALE GENOMIC DNA]</scope>
    <source>
        <strain evidence="1 2">Sanger_109</strain>
    </source>
</reference>
<keyword evidence="2" id="KW-1185">Reference proteome</keyword>
<proteinExistence type="predicted"/>
<dbReference type="Proteomes" id="UP001652442">
    <property type="component" value="Unassembled WGS sequence"/>
</dbReference>